<comment type="subcellular location">
    <subcellularLocation>
        <location evidence="1">Nucleus</location>
        <location evidence="1">Nucleolus</location>
    </subcellularLocation>
</comment>
<evidence type="ECO:0000256" key="2">
    <source>
        <dbReference type="ARBA" id="ARBA00012409"/>
    </source>
</evidence>
<dbReference type="Pfam" id="PF06858">
    <property type="entry name" value="NOG1"/>
    <property type="match status" value="1"/>
</dbReference>
<dbReference type="CDD" id="cd01897">
    <property type="entry name" value="NOG"/>
    <property type="match status" value="1"/>
</dbReference>
<dbReference type="InterPro" id="IPR031167">
    <property type="entry name" value="G_OBG"/>
</dbReference>
<evidence type="ECO:0000256" key="19">
    <source>
        <dbReference type="PROSITE-ProRule" id="PRU10141"/>
    </source>
</evidence>
<dbReference type="InterPro" id="IPR017441">
    <property type="entry name" value="Protein_kinase_ATP_BS"/>
</dbReference>
<evidence type="ECO:0000256" key="15">
    <source>
        <dbReference type="ARBA" id="ARBA00047811"/>
    </source>
</evidence>
<dbReference type="GO" id="GO:0005525">
    <property type="term" value="F:GTP binding"/>
    <property type="evidence" value="ECO:0007669"/>
    <property type="project" value="UniProtKB-KW"/>
</dbReference>
<evidence type="ECO:0000256" key="7">
    <source>
        <dbReference type="ARBA" id="ARBA00022553"/>
    </source>
</evidence>
<evidence type="ECO:0000256" key="9">
    <source>
        <dbReference type="ARBA" id="ARBA00022741"/>
    </source>
</evidence>
<evidence type="ECO:0000256" key="8">
    <source>
        <dbReference type="ARBA" id="ARBA00022679"/>
    </source>
</evidence>
<dbReference type="EC" id="2.7.11.23" evidence="2"/>
<evidence type="ECO:0000256" key="11">
    <source>
        <dbReference type="ARBA" id="ARBA00022840"/>
    </source>
</evidence>
<feature type="active site" description="Proton acceptor" evidence="17">
    <location>
        <position position="851"/>
    </location>
</feature>
<sequence length="999" mass="115462">MYNFKKITVVPTAADFINIMLSKTQRKTPTVVHKHYKISRIRQFYMRKVRFTQQNFHDRLSMILTEFPKMEDIHPFYADLLNVLYDKDHYKLALGQINIARHLIDKWVTSSRVAKDYVRLMKYGDSLYRCKQLKKAALGRMVTIMKRQASSLQYLEHVRQHMSRLPSIDPNTRTIILCGFPNVGKSSFINKITRADVEVQPYSFTTKSLYVGHTDYKYLKWQVIDTPGLLDHPLEERNTIEMQAITALAHIRACVLFIMDPSGQCGHNVEDQIRLFESVKPLFANKPLLVALNKSDVMRRSDMHPDDESRLTILEKEGIPVMEMSTVSEQGVSEVKTEACERLLTYRVEMKLKGKKMGDILNRLHVALPKERDSIQRPPCIPDAVLLKKKNKGMEVDEEDAKTRKLEKDLELELGDDYYLDLKKWYDLPEEYRWDILPEIWNGHNIADFMDPAIQEKFQKLLEEEEMREKAGFYDDEVVEEDDKMKFIRATAKKIREKRMLLSNEHRMTKTSTKAKMPRPGKVRDRSVSRLRREMSDLGVNLPGRKRKRDNSMDVDGGDGFGSNYERAARSRSRPPLKMLRSESVVRARSTSVSRDRSGLKDEKAITKVKKIAKKAQLKMNRQARKGEGDRVILDMKPKHLFAGKRKQGKTDRAKILRGMRSQDVHKRLWFNYASEARENWPESREKLAQDEEDEEPGASDRMGGQSQLTPSRKRRRGPSATHAQYEKIAFLGEGQFATVYKAKHPVTGKVVAVKKIKIGSRAEAEDGINRTALREIKLLYELNHENIIGLLDIFGQGSNISLVIDFMDTDLEVLIKDTGMVFTPGNVKDFMIQTLTGLQYLHERWILHRDLKPNNLLLNEDGLLKISDFGLAKEYGDSSRPMTPMVITRWYRPPELLFGARCYSTGVDMWSVGCILAELLLRAPFFPGESDLRQLEKIFSVMGTPTEEIWPGVTQLSDYVRFEPQQPHRLEDIFSAAPSDLIYLLYSMLTGLVKRLEF</sequence>
<feature type="compositionally biased region" description="Basic and acidic residues" evidence="20">
    <location>
        <begin position="681"/>
        <end position="690"/>
    </location>
</feature>
<proteinExistence type="predicted"/>
<feature type="binding site" evidence="19">
    <location>
        <position position="756"/>
    </location>
    <ligand>
        <name>ATP</name>
        <dbReference type="ChEBI" id="CHEBI:30616"/>
    </ligand>
</feature>
<evidence type="ECO:0000256" key="16">
    <source>
        <dbReference type="ARBA" id="ARBA00048367"/>
    </source>
</evidence>
<evidence type="ECO:0000256" key="20">
    <source>
        <dbReference type="SAM" id="MobiDB-lite"/>
    </source>
</evidence>
<keyword evidence="24" id="KW-1185">Reference proteome</keyword>
<dbReference type="InterPro" id="IPR000719">
    <property type="entry name" value="Prot_kinase_dom"/>
</dbReference>
<evidence type="ECO:0000256" key="13">
    <source>
        <dbReference type="ARBA" id="ARBA00023242"/>
    </source>
</evidence>
<evidence type="ECO:0000313" key="24">
    <source>
        <dbReference type="Proteomes" id="UP000678499"/>
    </source>
</evidence>
<evidence type="ECO:0000256" key="6">
    <source>
        <dbReference type="ARBA" id="ARBA00022527"/>
    </source>
</evidence>
<dbReference type="FunFam" id="3.30.200.20:FF:000190">
    <property type="entry name" value="Putative cyclin-dependent kinase 7"/>
    <property type="match status" value="1"/>
</dbReference>
<keyword evidence="10" id="KW-0418">Kinase</keyword>
<feature type="region of interest" description="Disordered" evidence="20">
    <location>
        <begin position="541"/>
        <end position="600"/>
    </location>
</feature>
<feature type="binding site" evidence="18">
    <location>
        <begin position="732"/>
        <end position="740"/>
    </location>
    <ligand>
        <name>ATP</name>
        <dbReference type="ChEBI" id="CHEBI:30616"/>
    </ligand>
</feature>
<evidence type="ECO:0000256" key="10">
    <source>
        <dbReference type="ARBA" id="ARBA00022777"/>
    </source>
</evidence>
<organism evidence="23">
    <name type="scientific">Notodromas monacha</name>
    <dbReference type="NCBI Taxonomy" id="399045"/>
    <lineage>
        <taxon>Eukaryota</taxon>
        <taxon>Metazoa</taxon>
        <taxon>Ecdysozoa</taxon>
        <taxon>Arthropoda</taxon>
        <taxon>Crustacea</taxon>
        <taxon>Oligostraca</taxon>
        <taxon>Ostracoda</taxon>
        <taxon>Podocopa</taxon>
        <taxon>Podocopida</taxon>
        <taxon>Cypridocopina</taxon>
        <taxon>Cypridoidea</taxon>
        <taxon>Cyprididae</taxon>
        <taxon>Notodromas</taxon>
    </lineage>
</organism>
<dbReference type="EMBL" id="OA885124">
    <property type="protein sequence ID" value="CAD7281679.1"/>
    <property type="molecule type" value="Genomic_DNA"/>
</dbReference>
<dbReference type="InterPro" id="IPR006073">
    <property type="entry name" value="GTP-bd"/>
</dbReference>
<dbReference type="GO" id="GO:0004693">
    <property type="term" value="F:cyclin-dependent protein serine/threonine kinase activity"/>
    <property type="evidence" value="ECO:0007669"/>
    <property type="project" value="UniProtKB-EC"/>
</dbReference>
<evidence type="ECO:0000256" key="4">
    <source>
        <dbReference type="ARBA" id="ARBA00013901"/>
    </source>
</evidence>
<name>A0A7R9BU82_9CRUS</name>
<feature type="region of interest" description="Disordered" evidence="20">
    <location>
        <begin position="681"/>
        <end position="722"/>
    </location>
</feature>
<dbReference type="GO" id="GO:0070985">
    <property type="term" value="C:transcription factor TFIIK complex"/>
    <property type="evidence" value="ECO:0007669"/>
    <property type="project" value="InterPro"/>
</dbReference>
<feature type="binding site" evidence="18">
    <location>
        <position position="755"/>
    </location>
    <ligand>
        <name>ATP</name>
        <dbReference type="ChEBI" id="CHEBI:30616"/>
    </ligand>
</feature>
<dbReference type="InterPro" id="IPR041623">
    <property type="entry name" value="NOG1_N"/>
</dbReference>
<dbReference type="Gene3D" id="3.40.50.300">
    <property type="entry name" value="P-loop containing nucleotide triphosphate hydrolases"/>
    <property type="match status" value="1"/>
</dbReference>
<protein>
    <recommendedName>
        <fullName evidence="4">Cyclin-dependent kinase 7</fullName>
        <ecNumber evidence="3">2.7.11.22</ecNumber>
        <ecNumber evidence="2">2.7.11.23</ecNumber>
    </recommendedName>
    <alternativeName>
        <fullName evidence="14">Cell division protein kinase 7</fullName>
    </alternativeName>
</protein>
<dbReference type="GO" id="GO:0042254">
    <property type="term" value="P:ribosome biogenesis"/>
    <property type="evidence" value="ECO:0007669"/>
    <property type="project" value="UniProtKB-KW"/>
</dbReference>
<dbReference type="Pfam" id="PF17835">
    <property type="entry name" value="NOG1_N"/>
    <property type="match status" value="1"/>
</dbReference>
<dbReference type="Pfam" id="PF08155">
    <property type="entry name" value="NOGCT"/>
    <property type="match status" value="1"/>
</dbReference>
<dbReference type="InterPro" id="IPR012973">
    <property type="entry name" value="NOG_C"/>
</dbReference>
<gene>
    <name evidence="23" type="ORF">NMOB1V02_LOCUS9318</name>
</gene>
<dbReference type="FunFam" id="3.40.50.300:FF:000496">
    <property type="entry name" value="Nucleolar GTP-binding protein 1"/>
    <property type="match status" value="1"/>
</dbReference>
<dbReference type="EC" id="2.7.11.22" evidence="3"/>
<dbReference type="InterPro" id="IPR011009">
    <property type="entry name" value="Kinase-like_dom_sf"/>
</dbReference>
<dbReference type="Pfam" id="PF00069">
    <property type="entry name" value="Pkinase"/>
    <property type="match status" value="1"/>
</dbReference>
<comment type="catalytic activity">
    <reaction evidence="16">
        <text>L-seryl-[protein] + ATP = O-phospho-L-seryl-[protein] + ADP + H(+)</text>
        <dbReference type="Rhea" id="RHEA:17989"/>
        <dbReference type="Rhea" id="RHEA-COMP:9863"/>
        <dbReference type="Rhea" id="RHEA-COMP:11604"/>
        <dbReference type="ChEBI" id="CHEBI:15378"/>
        <dbReference type="ChEBI" id="CHEBI:29999"/>
        <dbReference type="ChEBI" id="CHEBI:30616"/>
        <dbReference type="ChEBI" id="CHEBI:83421"/>
        <dbReference type="ChEBI" id="CHEBI:456216"/>
        <dbReference type="EC" id="2.7.11.22"/>
    </reaction>
</comment>
<keyword evidence="6" id="KW-0723">Serine/threonine-protein kinase</keyword>
<dbReference type="SMART" id="SM00220">
    <property type="entry name" value="S_TKc"/>
    <property type="match status" value="1"/>
</dbReference>
<accession>A0A7R9BU82</accession>
<dbReference type="FunFam" id="1.10.510.10:FF:000624">
    <property type="entry name" value="Mitogen-activated protein kinase"/>
    <property type="match status" value="1"/>
</dbReference>
<dbReference type="InterPro" id="IPR027417">
    <property type="entry name" value="P-loop_NTPase"/>
</dbReference>
<evidence type="ECO:0000256" key="14">
    <source>
        <dbReference type="ARBA" id="ARBA00029738"/>
    </source>
</evidence>
<evidence type="ECO:0000259" key="22">
    <source>
        <dbReference type="PROSITE" id="PS51710"/>
    </source>
</evidence>
<evidence type="ECO:0000256" key="1">
    <source>
        <dbReference type="ARBA" id="ARBA00004604"/>
    </source>
</evidence>
<evidence type="ECO:0000313" key="23">
    <source>
        <dbReference type="EMBL" id="CAD7281679.1"/>
    </source>
</evidence>
<dbReference type="Proteomes" id="UP000678499">
    <property type="component" value="Unassembled WGS sequence"/>
</dbReference>
<dbReference type="OrthoDB" id="415015at2759"/>
<dbReference type="SUPFAM" id="SSF56112">
    <property type="entry name" value="Protein kinase-like (PK-like)"/>
    <property type="match status" value="1"/>
</dbReference>
<dbReference type="EMBL" id="CAJPEX010003087">
    <property type="protein sequence ID" value="CAG0921831.1"/>
    <property type="molecule type" value="Genomic_DNA"/>
</dbReference>
<evidence type="ECO:0000256" key="3">
    <source>
        <dbReference type="ARBA" id="ARBA00012425"/>
    </source>
</evidence>
<dbReference type="GO" id="GO:0008353">
    <property type="term" value="F:RNA polymerase II CTD heptapeptide repeat kinase activity"/>
    <property type="evidence" value="ECO:0007669"/>
    <property type="project" value="UniProtKB-EC"/>
</dbReference>
<evidence type="ECO:0000256" key="5">
    <source>
        <dbReference type="ARBA" id="ARBA00022517"/>
    </source>
</evidence>
<keyword evidence="7" id="KW-0597">Phosphoprotein</keyword>
<dbReference type="Gene3D" id="1.20.120.1190">
    <property type="match status" value="1"/>
</dbReference>
<dbReference type="PROSITE" id="PS00107">
    <property type="entry name" value="PROTEIN_KINASE_ATP"/>
    <property type="match status" value="1"/>
</dbReference>
<dbReference type="PRINTS" id="PR00326">
    <property type="entry name" value="GTP1OBG"/>
</dbReference>
<dbReference type="InterPro" id="IPR008271">
    <property type="entry name" value="Ser/Thr_kinase_AS"/>
</dbReference>
<evidence type="ECO:0000259" key="21">
    <source>
        <dbReference type="PROSITE" id="PS50011"/>
    </source>
</evidence>
<dbReference type="PANTHER" id="PTHR45759">
    <property type="entry name" value="NUCLEOLAR GTP-BINDING PROTEIN 1"/>
    <property type="match status" value="1"/>
</dbReference>
<dbReference type="Gene3D" id="1.10.510.10">
    <property type="entry name" value="Transferase(Phosphotransferase) domain 1"/>
    <property type="match status" value="1"/>
</dbReference>
<dbReference type="CDD" id="cd07841">
    <property type="entry name" value="STKc_CDK7"/>
    <property type="match status" value="1"/>
</dbReference>
<dbReference type="GO" id="GO:0005730">
    <property type="term" value="C:nucleolus"/>
    <property type="evidence" value="ECO:0007669"/>
    <property type="project" value="UniProtKB-SubCell"/>
</dbReference>
<dbReference type="InterPro" id="IPR037770">
    <property type="entry name" value="CDK7"/>
</dbReference>
<evidence type="ECO:0000256" key="12">
    <source>
        <dbReference type="ARBA" id="ARBA00023134"/>
    </source>
</evidence>
<reference evidence="23" key="1">
    <citation type="submission" date="2020-11" db="EMBL/GenBank/DDBJ databases">
        <authorList>
            <person name="Tran Van P."/>
        </authorList>
    </citation>
    <scope>NUCLEOTIDE SEQUENCE</scope>
</reference>
<evidence type="ECO:0000256" key="18">
    <source>
        <dbReference type="PIRSR" id="PIRSR637770-2"/>
    </source>
</evidence>
<dbReference type="FunFam" id="1.20.120.1190:FF:000001">
    <property type="entry name" value="Nucleolar GTP-binding protein 1"/>
    <property type="match status" value="1"/>
</dbReference>
<evidence type="ECO:0000256" key="17">
    <source>
        <dbReference type="PIRSR" id="PIRSR637770-1"/>
    </source>
</evidence>
<feature type="domain" description="Protein kinase" evidence="21">
    <location>
        <begin position="726"/>
        <end position="999"/>
    </location>
</feature>
<dbReference type="InterPro" id="IPR010674">
    <property type="entry name" value="NOG1_Rossman_fold_dom"/>
</dbReference>
<dbReference type="AlphaFoldDB" id="A0A7R9BU82"/>
<dbReference type="PROSITE" id="PS51710">
    <property type="entry name" value="G_OBG"/>
    <property type="match status" value="1"/>
</dbReference>
<comment type="catalytic activity">
    <reaction evidence="15">
        <text>L-threonyl-[protein] + ATP = O-phospho-L-threonyl-[protein] + ADP + H(+)</text>
        <dbReference type="Rhea" id="RHEA:46608"/>
        <dbReference type="Rhea" id="RHEA-COMP:11060"/>
        <dbReference type="Rhea" id="RHEA-COMP:11605"/>
        <dbReference type="ChEBI" id="CHEBI:15378"/>
        <dbReference type="ChEBI" id="CHEBI:30013"/>
        <dbReference type="ChEBI" id="CHEBI:30616"/>
        <dbReference type="ChEBI" id="CHEBI:61977"/>
        <dbReference type="ChEBI" id="CHEBI:456216"/>
        <dbReference type="EC" id="2.7.11.22"/>
    </reaction>
</comment>
<dbReference type="SUPFAM" id="SSF52540">
    <property type="entry name" value="P-loop containing nucleoside triphosphate hydrolases"/>
    <property type="match status" value="1"/>
</dbReference>
<keyword evidence="5" id="KW-0690">Ribosome biogenesis</keyword>
<keyword evidence="12" id="KW-0342">GTP-binding</keyword>
<dbReference type="PROSITE" id="PS00108">
    <property type="entry name" value="PROTEIN_KINASE_ST"/>
    <property type="match status" value="1"/>
</dbReference>
<keyword evidence="9 18" id="KW-0547">Nucleotide-binding</keyword>
<keyword evidence="13" id="KW-0539">Nucleus</keyword>
<dbReference type="Gene3D" id="3.30.200.20">
    <property type="entry name" value="Phosphorylase Kinase, domain 1"/>
    <property type="match status" value="1"/>
</dbReference>
<keyword evidence="8" id="KW-0808">Transferase</keyword>
<keyword evidence="11 18" id="KW-0067">ATP-binding</keyword>
<feature type="domain" description="OBG-type G" evidence="22">
    <location>
        <begin position="173"/>
        <end position="344"/>
    </location>
</feature>
<dbReference type="PROSITE" id="PS50011">
    <property type="entry name" value="PROTEIN_KINASE_DOM"/>
    <property type="match status" value="1"/>
</dbReference>
<dbReference type="GO" id="GO:0005524">
    <property type="term" value="F:ATP binding"/>
    <property type="evidence" value="ECO:0007669"/>
    <property type="project" value="UniProtKB-UniRule"/>
</dbReference>